<dbReference type="InterPro" id="IPR056497">
    <property type="entry name" value="HEAT_DAAF5"/>
</dbReference>
<dbReference type="Proteomes" id="UP000324091">
    <property type="component" value="Chromosome 18"/>
</dbReference>
<gene>
    <name evidence="4" type="ORF">D4764_18G0008010</name>
</gene>
<dbReference type="GO" id="GO:0036158">
    <property type="term" value="P:outer dynein arm assembly"/>
    <property type="evidence" value="ECO:0007669"/>
    <property type="project" value="TreeGrafter"/>
</dbReference>
<dbReference type="GO" id="GO:0003341">
    <property type="term" value="P:cilium movement"/>
    <property type="evidence" value="ECO:0007669"/>
    <property type="project" value="TreeGrafter"/>
</dbReference>
<dbReference type="Pfam" id="PF24573">
    <property type="entry name" value="HEAT_DAAF5"/>
    <property type="match status" value="1"/>
</dbReference>
<reference evidence="4 5" key="1">
    <citation type="submission" date="2019-04" db="EMBL/GenBank/DDBJ databases">
        <title>Chromosome genome assembly for Takifugu flavidus.</title>
        <authorList>
            <person name="Xiao S."/>
        </authorList>
    </citation>
    <scope>NUCLEOTIDE SEQUENCE [LARGE SCALE GENOMIC DNA]</scope>
    <source>
        <strain evidence="4">HTHZ2018</strain>
        <tissue evidence="4">Muscle</tissue>
    </source>
</reference>
<accession>A0A5C6NSP5</accession>
<dbReference type="InterPro" id="IPR057978">
    <property type="entry name" value="TPR_DAAF5"/>
</dbReference>
<dbReference type="InterPro" id="IPR034085">
    <property type="entry name" value="TOG"/>
</dbReference>
<dbReference type="SMART" id="SM01349">
    <property type="entry name" value="TOG"/>
    <property type="match status" value="1"/>
</dbReference>
<dbReference type="Gene3D" id="1.25.10.10">
    <property type="entry name" value="Leucine-rich Repeat Variant"/>
    <property type="match status" value="4"/>
</dbReference>
<dbReference type="GO" id="GO:0045505">
    <property type="term" value="F:dynein intermediate chain binding"/>
    <property type="evidence" value="ECO:0007669"/>
    <property type="project" value="TreeGrafter"/>
</dbReference>
<keyword evidence="5" id="KW-1185">Reference proteome</keyword>
<organism evidence="4 5">
    <name type="scientific">Takifugu flavidus</name>
    <name type="common">sansaifugu</name>
    <dbReference type="NCBI Taxonomy" id="433684"/>
    <lineage>
        <taxon>Eukaryota</taxon>
        <taxon>Metazoa</taxon>
        <taxon>Chordata</taxon>
        <taxon>Craniata</taxon>
        <taxon>Vertebrata</taxon>
        <taxon>Euteleostomi</taxon>
        <taxon>Actinopterygii</taxon>
        <taxon>Neopterygii</taxon>
        <taxon>Teleostei</taxon>
        <taxon>Neoteleostei</taxon>
        <taxon>Acanthomorphata</taxon>
        <taxon>Eupercaria</taxon>
        <taxon>Tetraodontiformes</taxon>
        <taxon>Tetradontoidea</taxon>
        <taxon>Tetraodontidae</taxon>
        <taxon>Takifugu</taxon>
    </lineage>
</organism>
<evidence type="ECO:0000256" key="1">
    <source>
        <dbReference type="ARBA" id="ARBA00022737"/>
    </source>
</evidence>
<dbReference type="InterPro" id="IPR016024">
    <property type="entry name" value="ARM-type_fold"/>
</dbReference>
<dbReference type="InterPro" id="IPR052623">
    <property type="entry name" value="DAAF5"/>
</dbReference>
<evidence type="ECO:0000313" key="5">
    <source>
        <dbReference type="Proteomes" id="UP000324091"/>
    </source>
</evidence>
<dbReference type="SUPFAM" id="SSF48371">
    <property type="entry name" value="ARM repeat"/>
    <property type="match status" value="1"/>
</dbReference>
<dbReference type="PANTHER" id="PTHR16216">
    <property type="entry name" value="DYNEIN ASSEMBLY FACTOR 5, AXONEMAL"/>
    <property type="match status" value="1"/>
</dbReference>
<dbReference type="EMBL" id="RHFK02000010">
    <property type="protein sequence ID" value="TWW69995.1"/>
    <property type="molecule type" value="Genomic_DNA"/>
</dbReference>
<evidence type="ECO:0000313" key="4">
    <source>
        <dbReference type="EMBL" id="TWW69995.1"/>
    </source>
</evidence>
<dbReference type="Pfam" id="PF25757">
    <property type="entry name" value="TPR_DNAAF5"/>
    <property type="match status" value="1"/>
</dbReference>
<sequence length="846" mass="95080">MAAMAAEDQHAPSEILRGLSRHLNCLNEDNKTARKRTLEIIKKETIDKNLSSDVLQEIFSVLLKPLLKCLTDPMDRCRETAISTITDFIRCVPNPEQSLPYLMPCLAQRFGDKDVLEPSEEIRLLAMEMLTLTLEVCGKHFAPYLNEMMNILQRTIVDPCPDVKRESCKCAVKFAKAVPEHFHMQAESLVKPLMQTITHQHSRVRVAVIEATGVVIQHGNGKNVDDVLSHLAQRLFDDSPKVRKMVTAVVGDWLLHMRDRYSYFAKLIPLLLSNINDEIPEIRLLAADLWKQVGAQWEKENEEDIKDKLDFLLTPPLFYPNDVERPGLGCRELVLRNLGNLVPAISHDMNDWMVATRVRTSQLLCVLLLHSEEHSTQHVQPLLATLYRACTDTEKDVITNCLAAAKILGTFVPPEVFLKLVLSHVTSPYSSSHPWAPLMVLAAILEGCPTPVLKPHLEQIITTLVRPDVCEDYQQVMYLRQLLACIDVLLHHCDSDCGSVSLQLLQVLITVQSLSVDPQLSDKALETVQLLCKVQGLDSVVSLYRQHMGQLLDWMSASVSTWTCFSPQRLQLQTVVTQSGPVIGEFLSQFMPLLHCALQKDKDPELRMNIFTMLAKLLLDAKNSLDSQGHFEDESEKFLSDSLLPNLVWRAGRTASAVRTAALSCLLALLHGGSFTPGQLLSLVEKLSPALLSALEDDARMSRLFACRSVATILERIGKSLHPDVLNKIYPELLKRLDDSSEDVRTAGLEAIGLWLSVLTDEYNPEFYSAHLQFLFQQLLLFLDDPDSSVQERVLEVLKIGSQVHPALLKKEVEEVVEKQRTPDYCNQLLLHISSLPTETADQGPE</sequence>
<dbReference type="GO" id="GO:0005737">
    <property type="term" value="C:cytoplasm"/>
    <property type="evidence" value="ECO:0007669"/>
    <property type="project" value="TreeGrafter"/>
</dbReference>
<keyword evidence="1" id="KW-0677">Repeat</keyword>
<name>A0A5C6NSP5_9TELE</name>
<dbReference type="PROSITE" id="PS50077">
    <property type="entry name" value="HEAT_REPEAT"/>
    <property type="match status" value="1"/>
</dbReference>
<evidence type="ECO:0000259" key="3">
    <source>
        <dbReference type="SMART" id="SM01349"/>
    </source>
</evidence>
<proteinExistence type="predicted"/>
<dbReference type="InterPro" id="IPR021133">
    <property type="entry name" value="HEAT_type_2"/>
</dbReference>
<dbReference type="GO" id="GO:0036159">
    <property type="term" value="P:inner dynein arm assembly"/>
    <property type="evidence" value="ECO:0007669"/>
    <property type="project" value="TreeGrafter"/>
</dbReference>
<protein>
    <submittedName>
        <fullName evidence="4">Dynein assembly factor 5, axonemal</fullName>
    </submittedName>
</protein>
<dbReference type="AlphaFoldDB" id="A0A5C6NSP5"/>
<dbReference type="InterPro" id="IPR011989">
    <property type="entry name" value="ARM-like"/>
</dbReference>
<evidence type="ECO:0000256" key="2">
    <source>
        <dbReference type="PROSITE-ProRule" id="PRU00103"/>
    </source>
</evidence>
<comment type="caution">
    <text evidence="4">The sequence shown here is derived from an EMBL/GenBank/DDBJ whole genome shotgun (WGS) entry which is preliminary data.</text>
</comment>
<feature type="domain" description="TOG" evidence="3">
    <location>
        <begin position="8"/>
        <end position="248"/>
    </location>
</feature>
<dbReference type="PANTHER" id="PTHR16216:SF2">
    <property type="entry name" value="DYNEIN AXONEMAL ASSEMBLY FACTOR 5"/>
    <property type="match status" value="1"/>
</dbReference>
<feature type="repeat" description="HEAT" evidence="2">
    <location>
        <begin position="729"/>
        <end position="767"/>
    </location>
</feature>